<evidence type="ECO:0000313" key="5">
    <source>
        <dbReference type="EMBL" id="MDE46207.1"/>
    </source>
</evidence>
<reference evidence="5" key="1">
    <citation type="submission" date="2018-10" db="EMBL/GenBank/DDBJ databases">
        <title>Transcriptome assembly of Aceria tosichella (Wheat curl mite) Type 2.</title>
        <authorList>
            <person name="Scully E.D."/>
            <person name="Geib S.M."/>
            <person name="Palmer N.A."/>
            <person name="Gupta A.K."/>
            <person name="Sarath G."/>
            <person name="Tatineni S."/>
        </authorList>
    </citation>
    <scope>NUCLEOTIDE SEQUENCE</scope>
    <source>
        <strain evidence="5">LincolnNE</strain>
    </source>
</reference>
<dbReference type="InterPro" id="IPR012677">
    <property type="entry name" value="Nucleotide-bd_a/b_plait_sf"/>
</dbReference>
<gene>
    <name evidence="5" type="primary">Poldip3</name>
    <name evidence="5" type="ORF">g.17192</name>
</gene>
<feature type="compositionally biased region" description="Basic and acidic residues" evidence="3">
    <location>
        <begin position="54"/>
        <end position="63"/>
    </location>
</feature>
<sequence length="223" mass="24944">MKMDVRKRLEQIRRGKKSTNKPASGGGGGVTKIKSNVKDLRQIIVKKTKKKTPNTRDLRETNKKLTRRKVSTTAPTVSRNDSRPMTTRSTKRTVSTDRVSQRPHHHQQPQQQYYVPPPMRRNQSTFILAPPVVPQKSGATNNSTEHHGGASVLISNLNPTITQSDIIELYGEVGVLAAVNMINQTTALVTYHNSSDAFRAVKVYHNRLLDGRPMLVNMMPTSV</sequence>
<dbReference type="GO" id="GO:0016607">
    <property type="term" value="C:nuclear speck"/>
    <property type="evidence" value="ECO:0007669"/>
    <property type="project" value="TreeGrafter"/>
</dbReference>
<feature type="compositionally biased region" description="Basic residues" evidence="3">
    <location>
        <begin position="44"/>
        <end position="53"/>
    </location>
</feature>
<evidence type="ECO:0000259" key="4">
    <source>
        <dbReference type="PROSITE" id="PS50102"/>
    </source>
</evidence>
<organism evidence="5">
    <name type="scientific">Aceria tosichella</name>
    <name type="common">wheat curl mite</name>
    <dbReference type="NCBI Taxonomy" id="561515"/>
    <lineage>
        <taxon>Eukaryota</taxon>
        <taxon>Metazoa</taxon>
        <taxon>Ecdysozoa</taxon>
        <taxon>Arthropoda</taxon>
        <taxon>Chelicerata</taxon>
        <taxon>Arachnida</taxon>
        <taxon>Acari</taxon>
        <taxon>Acariformes</taxon>
        <taxon>Trombidiformes</taxon>
        <taxon>Prostigmata</taxon>
        <taxon>Eupodina</taxon>
        <taxon>Eriophyoidea</taxon>
        <taxon>Eriophyidae</taxon>
        <taxon>Eriophyinae</taxon>
        <taxon>Aceriini</taxon>
        <taxon>Aceria</taxon>
    </lineage>
</organism>
<dbReference type="InterPro" id="IPR000504">
    <property type="entry name" value="RRM_dom"/>
</dbReference>
<evidence type="ECO:0000256" key="3">
    <source>
        <dbReference type="SAM" id="MobiDB-lite"/>
    </source>
</evidence>
<dbReference type="AlphaFoldDB" id="A0A6G1S7S0"/>
<dbReference type="SUPFAM" id="SSF54928">
    <property type="entry name" value="RNA-binding domain, RBD"/>
    <property type="match status" value="1"/>
</dbReference>
<dbReference type="Gene3D" id="3.30.70.330">
    <property type="match status" value="1"/>
</dbReference>
<feature type="compositionally biased region" description="Basic and acidic residues" evidence="3">
    <location>
        <begin position="1"/>
        <end position="13"/>
    </location>
</feature>
<dbReference type="InterPro" id="IPR051229">
    <property type="entry name" value="ALYREF_mRNA_export"/>
</dbReference>
<dbReference type="Pfam" id="PF00076">
    <property type="entry name" value="RRM_1"/>
    <property type="match status" value="1"/>
</dbReference>
<dbReference type="SMART" id="SM00360">
    <property type="entry name" value="RRM"/>
    <property type="match status" value="1"/>
</dbReference>
<evidence type="ECO:0000256" key="1">
    <source>
        <dbReference type="ARBA" id="ARBA00022884"/>
    </source>
</evidence>
<dbReference type="GO" id="GO:0016973">
    <property type="term" value="P:poly(A)+ mRNA export from nucleus"/>
    <property type="evidence" value="ECO:0007669"/>
    <property type="project" value="TreeGrafter"/>
</dbReference>
<dbReference type="GO" id="GO:0003729">
    <property type="term" value="F:mRNA binding"/>
    <property type="evidence" value="ECO:0007669"/>
    <property type="project" value="TreeGrafter"/>
</dbReference>
<dbReference type="InterPro" id="IPR035979">
    <property type="entry name" value="RBD_domain_sf"/>
</dbReference>
<evidence type="ECO:0000256" key="2">
    <source>
        <dbReference type="PROSITE-ProRule" id="PRU00176"/>
    </source>
</evidence>
<protein>
    <submittedName>
        <fullName evidence="5">Polymerase delta-interacting protein 3</fullName>
    </submittedName>
</protein>
<proteinExistence type="predicted"/>
<feature type="compositionally biased region" description="Polar residues" evidence="3">
    <location>
        <begin position="71"/>
        <end position="98"/>
    </location>
</feature>
<dbReference type="PANTHER" id="PTHR19965:SF96">
    <property type="entry name" value="POLYMERASE DELTA-INTERACTING PROTEIN 3"/>
    <property type="match status" value="1"/>
</dbReference>
<dbReference type="EMBL" id="GGYP01001436">
    <property type="protein sequence ID" value="MDE46207.1"/>
    <property type="molecule type" value="Transcribed_RNA"/>
</dbReference>
<dbReference type="PROSITE" id="PS50102">
    <property type="entry name" value="RRM"/>
    <property type="match status" value="1"/>
</dbReference>
<keyword evidence="1 2" id="KW-0694">RNA-binding</keyword>
<feature type="region of interest" description="Disordered" evidence="3">
    <location>
        <begin position="1"/>
        <end position="118"/>
    </location>
</feature>
<name>A0A6G1S7S0_9ACAR</name>
<feature type="domain" description="RRM" evidence="4">
    <location>
        <begin position="150"/>
        <end position="221"/>
    </location>
</feature>
<accession>A0A6G1S7S0</accession>
<dbReference type="PANTHER" id="PTHR19965">
    <property type="entry name" value="RNA AND EXPORT FACTOR BINDING PROTEIN"/>
    <property type="match status" value="1"/>
</dbReference>